<dbReference type="AlphaFoldDB" id="A0A927JF28"/>
<keyword evidence="2" id="KW-1133">Transmembrane helix</keyword>
<organism evidence="3 4">
    <name type="scientific">Lolliginicoccus lacisalsi</name>
    <dbReference type="NCBI Taxonomy" id="2742202"/>
    <lineage>
        <taxon>Bacteria</taxon>
        <taxon>Bacillati</taxon>
        <taxon>Actinomycetota</taxon>
        <taxon>Actinomycetes</taxon>
        <taxon>Mycobacteriales</taxon>
        <taxon>Hoyosellaceae</taxon>
        <taxon>Lolliginicoccus</taxon>
    </lineage>
</organism>
<evidence type="ECO:0000313" key="4">
    <source>
        <dbReference type="Proteomes" id="UP000642993"/>
    </source>
</evidence>
<keyword evidence="4" id="KW-1185">Reference proteome</keyword>
<sequence>MDTTTTIVVIIAVVAALLIAAVIWSLVTKKRKESRRAEATHLRTQAAEHSHDAGQREARAAQTAAKARAAQAEADAKAAEAAGLQHQAQTRRADAASARDTVNQEFDQANEVDPDLSTRGTDVGARPDEHTRGTTGRTFEAGRGNRASTGSASRADMPPQDAPERQQPRPPHDQQR</sequence>
<proteinExistence type="predicted"/>
<dbReference type="Proteomes" id="UP000642993">
    <property type="component" value="Unassembled WGS sequence"/>
</dbReference>
<feature type="compositionally biased region" description="Basic and acidic residues" evidence="1">
    <location>
        <begin position="37"/>
        <end position="59"/>
    </location>
</feature>
<protein>
    <submittedName>
        <fullName evidence="3">Uncharacterized protein</fullName>
    </submittedName>
</protein>
<comment type="caution">
    <text evidence="3">The sequence shown here is derived from an EMBL/GenBank/DDBJ whole genome shotgun (WGS) entry which is preliminary data.</text>
</comment>
<reference evidence="3" key="1">
    <citation type="submission" date="2020-09" db="EMBL/GenBank/DDBJ databases">
        <title>Hoyosella lacisalsi sp. nov., a halotolerant actinobacterium isolated from soil of Lake Gudzhirganskoe.</title>
        <authorList>
            <person name="Yang Q."/>
            <person name="Guo P.Y."/>
            <person name="Liu S.W."/>
            <person name="Li F.N."/>
            <person name="Sun C.H."/>
        </authorList>
    </citation>
    <scope>NUCLEOTIDE SEQUENCE</scope>
    <source>
        <strain evidence="3">G463</strain>
    </source>
</reference>
<dbReference type="RefSeq" id="WP_192039922.1">
    <property type="nucleotide sequence ID" value="NZ_JACYWE010000008.1"/>
</dbReference>
<accession>A0A927JF28</accession>
<keyword evidence="2" id="KW-0472">Membrane</keyword>
<feature type="compositionally biased region" description="Low complexity" evidence="1">
    <location>
        <begin position="60"/>
        <end position="101"/>
    </location>
</feature>
<dbReference type="EMBL" id="JACYWE010000008">
    <property type="protein sequence ID" value="MBD8507462.1"/>
    <property type="molecule type" value="Genomic_DNA"/>
</dbReference>
<feature type="transmembrane region" description="Helical" evidence="2">
    <location>
        <begin position="6"/>
        <end position="27"/>
    </location>
</feature>
<name>A0A927JF28_9ACTN</name>
<gene>
    <name evidence="3" type="ORF">HT102_13315</name>
</gene>
<evidence type="ECO:0000256" key="2">
    <source>
        <dbReference type="SAM" id="Phobius"/>
    </source>
</evidence>
<feature type="region of interest" description="Disordered" evidence="1">
    <location>
        <begin position="37"/>
        <end position="176"/>
    </location>
</feature>
<evidence type="ECO:0000313" key="3">
    <source>
        <dbReference type="EMBL" id="MBD8507462.1"/>
    </source>
</evidence>
<feature type="compositionally biased region" description="Basic and acidic residues" evidence="1">
    <location>
        <begin position="162"/>
        <end position="176"/>
    </location>
</feature>
<evidence type="ECO:0000256" key="1">
    <source>
        <dbReference type="SAM" id="MobiDB-lite"/>
    </source>
</evidence>
<keyword evidence="2" id="KW-0812">Transmembrane</keyword>